<sequence>MAVTALAVGVALGGATSASASASTAGSTSASAATRLGPYGYGAVKLGMTAKQAQKTGKIVKKLAGEGCSGWDLKAHPTPKDSVGLYISKKLGVAAIFGFKGVRTPEGVGIGSTLKQLKKVYPRLRTAASGFPVAAVPGNPKASYYFLLRHGKVYELALTLNNQDCFN</sequence>
<evidence type="ECO:0000313" key="2">
    <source>
        <dbReference type="EMBL" id="GIH63931.1"/>
    </source>
</evidence>
<comment type="caution">
    <text evidence="2">The sequence shown here is derived from an EMBL/GenBank/DDBJ whole genome shotgun (WGS) entry which is preliminary data.</text>
</comment>
<keyword evidence="1" id="KW-0732">Signal</keyword>
<proteinExistence type="predicted"/>
<feature type="signal peptide" evidence="1">
    <location>
        <begin position="1"/>
        <end position="20"/>
    </location>
</feature>
<gene>
    <name evidence="2" type="ORF">Msi02_47480</name>
</gene>
<dbReference type="EMBL" id="BOOF01000028">
    <property type="protein sequence ID" value="GIH63931.1"/>
    <property type="molecule type" value="Genomic_DNA"/>
</dbReference>
<dbReference type="Proteomes" id="UP000660454">
    <property type="component" value="Unassembled WGS sequence"/>
</dbReference>
<name>A0ABQ4GR78_9ACTN</name>
<evidence type="ECO:0000313" key="3">
    <source>
        <dbReference type="Proteomes" id="UP000660454"/>
    </source>
</evidence>
<feature type="chain" id="PRO_5045123688" evidence="1">
    <location>
        <begin position="21"/>
        <end position="167"/>
    </location>
</feature>
<evidence type="ECO:0000256" key="1">
    <source>
        <dbReference type="SAM" id="SignalP"/>
    </source>
</evidence>
<accession>A0ABQ4GR78</accession>
<reference evidence="2 3" key="1">
    <citation type="submission" date="2021-01" db="EMBL/GenBank/DDBJ databases">
        <title>Whole genome shotgun sequence of Microbispora siamensis NBRC 104113.</title>
        <authorList>
            <person name="Komaki H."/>
            <person name="Tamura T."/>
        </authorList>
    </citation>
    <scope>NUCLEOTIDE SEQUENCE [LARGE SCALE GENOMIC DNA]</scope>
    <source>
        <strain evidence="2 3">NBRC 104113</strain>
    </source>
</reference>
<protein>
    <submittedName>
        <fullName evidence="2">Uncharacterized protein</fullName>
    </submittedName>
</protein>
<organism evidence="2 3">
    <name type="scientific">Microbispora siamensis</name>
    <dbReference type="NCBI Taxonomy" id="564413"/>
    <lineage>
        <taxon>Bacteria</taxon>
        <taxon>Bacillati</taxon>
        <taxon>Actinomycetota</taxon>
        <taxon>Actinomycetes</taxon>
        <taxon>Streptosporangiales</taxon>
        <taxon>Streptosporangiaceae</taxon>
        <taxon>Microbispora</taxon>
    </lineage>
</organism>
<keyword evidence="3" id="KW-1185">Reference proteome</keyword>